<comment type="function">
    <text evidence="2 10">Catalyzes the formation of the alpha-1,6-glucosidic linkages in glycogen by scission of a 1,4-alpha-linked oligosaccharide from growing alpha-1,4-glucan chains and the subsequent attachment of the oligosaccharide to the alpha-1,6 position.</text>
</comment>
<dbReference type="InterPro" id="IPR006048">
    <property type="entry name" value="A-amylase/branching_C"/>
</dbReference>
<organism evidence="13 14">
    <name type="scientific">Hominiventricola filiformis</name>
    <dbReference type="NCBI Taxonomy" id="2885352"/>
    <lineage>
        <taxon>Bacteria</taxon>
        <taxon>Bacillati</taxon>
        <taxon>Bacillota</taxon>
        <taxon>Clostridia</taxon>
        <taxon>Lachnospirales</taxon>
        <taxon>Lachnospiraceae</taxon>
        <taxon>Hominiventricola</taxon>
    </lineage>
</organism>
<dbReference type="CDD" id="cd02855">
    <property type="entry name" value="E_set_GBE_prok_N"/>
    <property type="match status" value="1"/>
</dbReference>
<feature type="active site" description="Nucleophile" evidence="10 11">
    <location>
        <position position="325"/>
    </location>
</feature>
<dbReference type="FunFam" id="2.60.40.1180:FF:000002">
    <property type="entry name" value="1,4-alpha-glucan branching enzyme GlgB"/>
    <property type="match status" value="1"/>
</dbReference>
<evidence type="ECO:0000256" key="6">
    <source>
        <dbReference type="ARBA" id="ARBA00022676"/>
    </source>
</evidence>
<dbReference type="Proteomes" id="UP001198220">
    <property type="component" value="Unassembled WGS sequence"/>
</dbReference>
<keyword evidence="6 10" id="KW-0328">Glycosyltransferase</keyword>
<accession>A0AAE3A8T9</accession>
<dbReference type="Pfam" id="PF02806">
    <property type="entry name" value="Alpha-amylase_C"/>
    <property type="match status" value="1"/>
</dbReference>
<dbReference type="AlphaFoldDB" id="A0AAE3A8T9"/>
<dbReference type="InterPro" id="IPR013783">
    <property type="entry name" value="Ig-like_fold"/>
</dbReference>
<evidence type="ECO:0000256" key="5">
    <source>
        <dbReference type="ARBA" id="ARBA00022600"/>
    </source>
</evidence>
<evidence type="ECO:0000256" key="9">
    <source>
        <dbReference type="ARBA" id="ARBA00023277"/>
    </source>
</evidence>
<dbReference type="Gene3D" id="3.20.20.80">
    <property type="entry name" value="Glycosidases"/>
    <property type="match status" value="1"/>
</dbReference>
<dbReference type="HAMAP" id="MF_00685">
    <property type="entry name" value="GlgB"/>
    <property type="match status" value="1"/>
</dbReference>
<dbReference type="RefSeq" id="WP_308459632.1">
    <property type="nucleotide sequence ID" value="NZ_JAJEPS010000010.1"/>
</dbReference>
<dbReference type="NCBIfam" id="NF008967">
    <property type="entry name" value="PRK12313.1"/>
    <property type="match status" value="1"/>
</dbReference>
<evidence type="ECO:0000256" key="2">
    <source>
        <dbReference type="ARBA" id="ARBA00002953"/>
    </source>
</evidence>
<evidence type="ECO:0000259" key="12">
    <source>
        <dbReference type="SMART" id="SM00642"/>
    </source>
</evidence>
<dbReference type="NCBIfam" id="TIGR01515">
    <property type="entry name" value="branching_enzym"/>
    <property type="match status" value="1"/>
</dbReference>
<protein>
    <recommendedName>
        <fullName evidence="10">1,4-alpha-glucan branching enzyme GlgB</fullName>
        <ecNumber evidence="10">2.4.1.18</ecNumber>
    </recommendedName>
    <alternativeName>
        <fullName evidence="10">1,4-alpha-D-glucan:1,4-alpha-D-glucan 6-glucosyl-transferase</fullName>
    </alternativeName>
    <alternativeName>
        <fullName evidence="10">Alpha-(1-&gt;4)-glucan branching enzyme</fullName>
    </alternativeName>
    <alternativeName>
        <fullName evidence="10">Glycogen branching enzyme</fullName>
        <shortName evidence="10">BE</shortName>
    </alternativeName>
</protein>
<dbReference type="InterPro" id="IPR006407">
    <property type="entry name" value="GlgB"/>
</dbReference>
<keyword evidence="8 10" id="KW-0320">Glycogen biosynthesis</keyword>
<feature type="active site" description="Proton donor" evidence="10 11">
    <location>
        <position position="378"/>
    </location>
</feature>
<dbReference type="InterPro" id="IPR013780">
    <property type="entry name" value="Glyco_hydro_b"/>
</dbReference>
<evidence type="ECO:0000256" key="4">
    <source>
        <dbReference type="ARBA" id="ARBA00009000"/>
    </source>
</evidence>
<dbReference type="NCBIfam" id="NF003811">
    <property type="entry name" value="PRK05402.1"/>
    <property type="match status" value="1"/>
</dbReference>
<dbReference type="InterPro" id="IPR017853">
    <property type="entry name" value="GH"/>
</dbReference>
<comment type="catalytic activity">
    <reaction evidence="1 10">
        <text>Transfers a segment of a (1-&gt;4)-alpha-D-glucan chain to a primary hydroxy group in a similar glucan chain.</text>
        <dbReference type="EC" id="2.4.1.18"/>
    </reaction>
</comment>
<feature type="domain" description="Glycosyl hydrolase family 13 catalytic" evidence="12">
    <location>
        <begin position="164"/>
        <end position="513"/>
    </location>
</feature>
<dbReference type="Gene3D" id="2.60.40.1180">
    <property type="entry name" value="Golgi alpha-mannosidase II"/>
    <property type="match status" value="1"/>
</dbReference>
<dbReference type="InterPro" id="IPR037439">
    <property type="entry name" value="Branching_enzy"/>
</dbReference>
<evidence type="ECO:0000313" key="14">
    <source>
        <dbReference type="Proteomes" id="UP001198220"/>
    </source>
</evidence>
<proteinExistence type="inferred from homology"/>
<dbReference type="InterPro" id="IPR006047">
    <property type="entry name" value="GH13_cat_dom"/>
</dbReference>
<dbReference type="GO" id="GO:0005978">
    <property type="term" value="P:glycogen biosynthetic process"/>
    <property type="evidence" value="ECO:0007669"/>
    <property type="project" value="UniProtKB-UniRule"/>
</dbReference>
<keyword evidence="7 10" id="KW-0808">Transferase</keyword>
<sequence length="644" mass="75373">MSKKSVSEAAVKRPWCMITDMDQYLFGEGTHYEIYKKLGAHPTEYNGEQGVYFAVWAPHAKGVRVVGEFNCWGNDGYPMKRLDPLGIYEVFIPGLREGSMYKYLIETESGDYLYKADPFASYAEKRPGTASRVADISQFIWHDERWMEKRKTWNSAEEALSIYEVHPGSWKRHPHEEDEDGFYNYRELAEELTAYVKDMGYTHVELMGIAEHPFDGSWGYQVTGYFAPTSRYGTPEDFQYMMDYFHKHGIGVILDWVPAHFPKDAHGLANFDGQPLFEHPDSRKGEHPDWGTKIFNYEKSEVRNFLIANALFWLNEYHVDGLRVDAVASMLYLDYGKQDGQWVPNKYGGKENLEAIWFFKHLNSLIRGRNDGAMIIAEESTAWPGVTKDVKDDGLGFTFKWNMGWMNDFLEYMKLDPYFRKDNHNKMTFAMSYACSENYILVLSHDEVVHLKCSMINKMPGYMDDKFANLKAGYAFMFGHSGKKLLFMGNEFAQLQEWSEERELDWFLLKEERHQGMQNFVKALLHMYKKYRCLYELDDSWDGFQWINADDCYRSIFSFVRYSKSKRKSLLFVVNFTPMERPDYRVGVPKKKKYKLILDSDAKEFGGKGRKRPEVYEAKKGDCDNQKYYVEYPLGAYGIAVFEF</sequence>
<reference evidence="13 14" key="1">
    <citation type="submission" date="2021-10" db="EMBL/GenBank/DDBJ databases">
        <title>Anaerobic single-cell dispensing facilitates the cultivation of human gut bacteria.</title>
        <authorList>
            <person name="Afrizal A."/>
        </authorList>
    </citation>
    <scope>NUCLEOTIDE SEQUENCE [LARGE SCALE GENOMIC DNA]</scope>
    <source>
        <strain evidence="13 14">CLA-AA-H276</strain>
    </source>
</reference>
<dbReference type="Gene3D" id="2.60.40.10">
    <property type="entry name" value="Immunoglobulins"/>
    <property type="match status" value="1"/>
</dbReference>
<comment type="subunit">
    <text evidence="10">Monomer.</text>
</comment>
<dbReference type="GO" id="GO:0004553">
    <property type="term" value="F:hydrolase activity, hydrolyzing O-glycosyl compounds"/>
    <property type="evidence" value="ECO:0007669"/>
    <property type="project" value="InterPro"/>
</dbReference>
<evidence type="ECO:0000256" key="3">
    <source>
        <dbReference type="ARBA" id="ARBA00004964"/>
    </source>
</evidence>
<evidence type="ECO:0000256" key="1">
    <source>
        <dbReference type="ARBA" id="ARBA00000826"/>
    </source>
</evidence>
<evidence type="ECO:0000313" key="13">
    <source>
        <dbReference type="EMBL" id="MCC2126719.1"/>
    </source>
</evidence>
<dbReference type="PANTHER" id="PTHR43651:SF3">
    <property type="entry name" value="1,4-ALPHA-GLUCAN-BRANCHING ENZYME"/>
    <property type="match status" value="1"/>
</dbReference>
<dbReference type="SMART" id="SM00642">
    <property type="entry name" value="Aamy"/>
    <property type="match status" value="1"/>
</dbReference>
<dbReference type="FunFam" id="2.60.40.10:FF:000169">
    <property type="entry name" value="1,4-alpha-glucan branching enzyme GlgB"/>
    <property type="match status" value="1"/>
</dbReference>
<dbReference type="SUPFAM" id="SSF51011">
    <property type="entry name" value="Glycosyl hydrolase domain"/>
    <property type="match status" value="1"/>
</dbReference>
<dbReference type="GO" id="GO:0005829">
    <property type="term" value="C:cytosol"/>
    <property type="evidence" value="ECO:0007669"/>
    <property type="project" value="TreeGrafter"/>
</dbReference>
<dbReference type="Pfam" id="PF02922">
    <property type="entry name" value="CBM_48"/>
    <property type="match status" value="1"/>
</dbReference>
<dbReference type="InterPro" id="IPR044143">
    <property type="entry name" value="GlgB_N_E_set_prok"/>
</dbReference>
<dbReference type="InterPro" id="IPR004193">
    <property type="entry name" value="Glyco_hydro_13_N"/>
</dbReference>
<name>A0AAE3A8T9_9FIRM</name>
<dbReference type="PIRSF" id="PIRSF000463">
    <property type="entry name" value="GlgB"/>
    <property type="match status" value="1"/>
</dbReference>
<comment type="caution">
    <text evidence="13">The sequence shown here is derived from an EMBL/GenBank/DDBJ whole genome shotgun (WGS) entry which is preliminary data.</text>
</comment>
<evidence type="ECO:0000256" key="7">
    <source>
        <dbReference type="ARBA" id="ARBA00022679"/>
    </source>
</evidence>
<evidence type="ECO:0000256" key="11">
    <source>
        <dbReference type="PIRSR" id="PIRSR000463-1"/>
    </source>
</evidence>
<dbReference type="PANTHER" id="PTHR43651">
    <property type="entry name" value="1,4-ALPHA-GLUCAN-BRANCHING ENZYME"/>
    <property type="match status" value="1"/>
</dbReference>
<dbReference type="EMBL" id="JAJEPS010000010">
    <property type="protein sequence ID" value="MCC2126719.1"/>
    <property type="molecule type" value="Genomic_DNA"/>
</dbReference>
<keyword evidence="5 10" id="KW-0321">Glycogen metabolism</keyword>
<dbReference type="GO" id="GO:0003844">
    <property type="term" value="F:1,4-alpha-glucan branching enzyme activity"/>
    <property type="evidence" value="ECO:0007669"/>
    <property type="project" value="UniProtKB-UniRule"/>
</dbReference>
<dbReference type="FunFam" id="3.20.20.80:FF:000003">
    <property type="entry name" value="1,4-alpha-glucan branching enzyme GlgB"/>
    <property type="match status" value="1"/>
</dbReference>
<keyword evidence="9 10" id="KW-0119">Carbohydrate metabolism</keyword>
<keyword evidence="14" id="KW-1185">Reference proteome</keyword>
<comment type="similarity">
    <text evidence="4 10">Belongs to the glycosyl hydrolase 13 family. GlgB subfamily.</text>
</comment>
<dbReference type="GO" id="GO:0043169">
    <property type="term" value="F:cation binding"/>
    <property type="evidence" value="ECO:0007669"/>
    <property type="project" value="InterPro"/>
</dbReference>
<evidence type="ECO:0000256" key="8">
    <source>
        <dbReference type="ARBA" id="ARBA00023056"/>
    </source>
</evidence>
<comment type="pathway">
    <text evidence="3 10">Glycan biosynthesis; glycogen biosynthesis.</text>
</comment>
<dbReference type="CDD" id="cd11322">
    <property type="entry name" value="AmyAc_Glg_BE"/>
    <property type="match status" value="1"/>
</dbReference>
<evidence type="ECO:0000256" key="10">
    <source>
        <dbReference type="HAMAP-Rule" id="MF_00685"/>
    </source>
</evidence>
<dbReference type="Pfam" id="PF00128">
    <property type="entry name" value="Alpha-amylase"/>
    <property type="match status" value="1"/>
</dbReference>
<dbReference type="EC" id="2.4.1.18" evidence="10"/>
<gene>
    <name evidence="10 13" type="primary">glgB</name>
    <name evidence="13" type="ORF">LKD36_11060</name>
</gene>
<dbReference type="SUPFAM" id="SSF51445">
    <property type="entry name" value="(Trans)glycosidases"/>
    <property type="match status" value="1"/>
</dbReference>